<evidence type="ECO:0000259" key="1">
    <source>
        <dbReference type="Pfam" id="PF03992"/>
    </source>
</evidence>
<accession>A0A977L2H2</accession>
<dbReference type="AlphaFoldDB" id="A0A977L2H2"/>
<dbReference type="EMBL" id="CP073041">
    <property type="protein sequence ID" value="UXE64381.1"/>
    <property type="molecule type" value="Genomic_DNA"/>
</dbReference>
<organism evidence="2">
    <name type="scientific">Woronichinia naegeliana WA131</name>
    <dbReference type="NCBI Taxonomy" id="2824559"/>
    <lineage>
        <taxon>Bacteria</taxon>
        <taxon>Bacillati</taxon>
        <taxon>Cyanobacteriota</taxon>
        <taxon>Cyanophyceae</taxon>
        <taxon>Synechococcales</taxon>
        <taxon>Coelosphaeriaceae</taxon>
        <taxon>Woronichinia</taxon>
    </lineage>
</organism>
<reference evidence="2" key="1">
    <citation type="submission" date="2021-04" db="EMBL/GenBank/DDBJ databases">
        <title>Genome sequence of Woronichinia naegeliana from Washington state freshwater lake bloom.</title>
        <authorList>
            <person name="Dreher T.W."/>
        </authorList>
    </citation>
    <scope>NUCLEOTIDE SEQUENCE</scope>
    <source>
        <strain evidence="2">WA131</strain>
    </source>
</reference>
<dbReference type="InterPro" id="IPR011008">
    <property type="entry name" value="Dimeric_a/b-barrel"/>
</dbReference>
<dbReference type="Proteomes" id="UP001065613">
    <property type="component" value="Chromosome"/>
</dbReference>
<dbReference type="InterPro" id="IPR007138">
    <property type="entry name" value="ABM_dom"/>
</dbReference>
<protein>
    <submittedName>
        <fullName evidence="2">Antibiotic biosynthesis monooxygenase</fullName>
    </submittedName>
</protein>
<dbReference type="KEGG" id="wna:KA717_19020"/>
<name>A0A977L2H2_9CYAN</name>
<feature type="domain" description="ABM" evidence="1">
    <location>
        <begin position="1"/>
        <end position="65"/>
    </location>
</feature>
<proteinExistence type="predicted"/>
<evidence type="ECO:0000313" key="2">
    <source>
        <dbReference type="EMBL" id="UXE64381.1"/>
    </source>
</evidence>
<keyword evidence="2" id="KW-0503">Monooxygenase</keyword>
<dbReference type="GO" id="GO:0004497">
    <property type="term" value="F:monooxygenase activity"/>
    <property type="evidence" value="ECO:0007669"/>
    <property type="project" value="UniProtKB-KW"/>
</dbReference>
<dbReference type="Pfam" id="PF03992">
    <property type="entry name" value="ABM"/>
    <property type="match status" value="1"/>
</dbReference>
<sequence>MITRIFRVRVPRQLHQEFEAKFLSISVPYVTQYPGLVSLNLGRPILPHSEEYVMISLWESLAALELFAGQNCDRAIIPKGMEKYVEECWVHHYEVFGD</sequence>
<gene>
    <name evidence="2" type="ORF">KA717_19020</name>
</gene>
<dbReference type="Gene3D" id="3.30.70.100">
    <property type="match status" value="1"/>
</dbReference>
<dbReference type="SUPFAM" id="SSF54909">
    <property type="entry name" value="Dimeric alpha+beta barrel"/>
    <property type="match status" value="1"/>
</dbReference>
<keyword evidence="2" id="KW-0560">Oxidoreductase</keyword>